<evidence type="ECO:0000256" key="4">
    <source>
        <dbReference type="RuleBase" id="RU000363"/>
    </source>
</evidence>
<dbReference type="SUPFAM" id="SSF51735">
    <property type="entry name" value="NAD(P)-binding Rossmann-fold domains"/>
    <property type="match status" value="1"/>
</dbReference>
<evidence type="ECO:0000256" key="3">
    <source>
        <dbReference type="ARBA" id="ARBA00023002"/>
    </source>
</evidence>
<dbReference type="PRINTS" id="PR00081">
    <property type="entry name" value="GDHRDH"/>
</dbReference>
<dbReference type="GO" id="GO:0016491">
    <property type="term" value="F:oxidoreductase activity"/>
    <property type="evidence" value="ECO:0007669"/>
    <property type="project" value="UniProtKB-KW"/>
</dbReference>
<gene>
    <name evidence="5" type="ORF">T440DRAFT_547395</name>
</gene>
<dbReference type="GO" id="GO:0016020">
    <property type="term" value="C:membrane"/>
    <property type="evidence" value="ECO:0007669"/>
    <property type="project" value="TreeGrafter"/>
</dbReference>
<name>A0A6A7BFY9_9PLEO</name>
<evidence type="ECO:0000313" key="5">
    <source>
        <dbReference type="EMBL" id="KAF2853405.1"/>
    </source>
</evidence>
<evidence type="ECO:0000313" key="6">
    <source>
        <dbReference type="Proteomes" id="UP000799423"/>
    </source>
</evidence>
<organism evidence="5 6">
    <name type="scientific">Plenodomus tracheiphilus IPT5</name>
    <dbReference type="NCBI Taxonomy" id="1408161"/>
    <lineage>
        <taxon>Eukaryota</taxon>
        <taxon>Fungi</taxon>
        <taxon>Dikarya</taxon>
        <taxon>Ascomycota</taxon>
        <taxon>Pezizomycotina</taxon>
        <taxon>Dothideomycetes</taxon>
        <taxon>Pleosporomycetidae</taxon>
        <taxon>Pleosporales</taxon>
        <taxon>Pleosporineae</taxon>
        <taxon>Leptosphaeriaceae</taxon>
        <taxon>Plenodomus</taxon>
    </lineage>
</organism>
<keyword evidence="2" id="KW-0521">NADP</keyword>
<dbReference type="EMBL" id="MU006295">
    <property type="protein sequence ID" value="KAF2853405.1"/>
    <property type="molecule type" value="Genomic_DNA"/>
</dbReference>
<evidence type="ECO:0000256" key="2">
    <source>
        <dbReference type="ARBA" id="ARBA00022857"/>
    </source>
</evidence>
<dbReference type="Pfam" id="PF00106">
    <property type="entry name" value="adh_short"/>
    <property type="match status" value="1"/>
</dbReference>
<dbReference type="InterPro" id="IPR036291">
    <property type="entry name" value="NAD(P)-bd_dom_sf"/>
</dbReference>
<reference evidence="5" key="1">
    <citation type="submission" date="2020-01" db="EMBL/GenBank/DDBJ databases">
        <authorList>
            <consortium name="DOE Joint Genome Institute"/>
            <person name="Haridas S."/>
            <person name="Albert R."/>
            <person name="Binder M."/>
            <person name="Bloem J."/>
            <person name="Labutti K."/>
            <person name="Salamov A."/>
            <person name="Andreopoulos B."/>
            <person name="Baker S.E."/>
            <person name="Barry K."/>
            <person name="Bills G."/>
            <person name="Bluhm B.H."/>
            <person name="Cannon C."/>
            <person name="Castanera R."/>
            <person name="Culley D.E."/>
            <person name="Daum C."/>
            <person name="Ezra D."/>
            <person name="Gonzalez J.B."/>
            <person name="Henrissat B."/>
            <person name="Kuo A."/>
            <person name="Liang C."/>
            <person name="Lipzen A."/>
            <person name="Lutzoni F."/>
            <person name="Magnuson J."/>
            <person name="Mondo S."/>
            <person name="Nolan M."/>
            <person name="Ohm R."/>
            <person name="Pangilinan J."/>
            <person name="Park H.-J."/>
            <person name="Ramirez L."/>
            <person name="Alfaro M."/>
            <person name="Sun H."/>
            <person name="Tritt A."/>
            <person name="Yoshinaga Y."/>
            <person name="Zwiers L.-H."/>
            <person name="Turgeon B.G."/>
            <person name="Goodwin S.B."/>
            <person name="Spatafora J.W."/>
            <person name="Crous P.W."/>
            <person name="Grigoriev I.V."/>
        </authorList>
    </citation>
    <scope>NUCLEOTIDE SEQUENCE</scope>
    <source>
        <strain evidence="5">IPT5</strain>
    </source>
</reference>
<comment type="similarity">
    <text evidence="1 4">Belongs to the short-chain dehydrogenases/reductases (SDR) family.</text>
</comment>
<dbReference type="PRINTS" id="PR00080">
    <property type="entry name" value="SDRFAMILY"/>
</dbReference>
<protein>
    <submittedName>
        <fullName evidence="5">NAD(P)-binding protein</fullName>
    </submittedName>
</protein>
<dbReference type="Gene3D" id="3.40.50.720">
    <property type="entry name" value="NAD(P)-binding Rossmann-like Domain"/>
    <property type="match status" value="1"/>
</dbReference>
<evidence type="ECO:0000256" key="1">
    <source>
        <dbReference type="ARBA" id="ARBA00006484"/>
    </source>
</evidence>
<dbReference type="OrthoDB" id="191139at2759"/>
<dbReference type="PANTHER" id="PTHR43490:SF99">
    <property type="entry name" value="SHORT-CHAIN DEHYDROGENASE_REDUCTASE"/>
    <property type="match status" value="1"/>
</dbReference>
<keyword evidence="3" id="KW-0560">Oxidoreductase</keyword>
<proteinExistence type="inferred from homology"/>
<accession>A0A6A7BFY9</accession>
<dbReference type="AlphaFoldDB" id="A0A6A7BFY9"/>
<dbReference type="InterPro" id="IPR002347">
    <property type="entry name" value="SDR_fam"/>
</dbReference>
<dbReference type="PANTHER" id="PTHR43490">
    <property type="entry name" value="(+)-NEOMENTHOL DEHYDROGENASE"/>
    <property type="match status" value="1"/>
</dbReference>
<sequence>MTQPITIVVTGSNRGIGRGIIQLLASTQHTRPLKIHATSRSGSDLQVTPSHSNTIHYSKLDISSLTSITEFLHSTVKNDIPIDILINNAGINNNNRETPSLAQEVINVNYHGTKNMCLAFLNEGQMAQNPLARIVNVSSTASQLSNYASSLQQQFRSVQSTADVDALSSAYLATVSEGGDAQKAEGWGAGPRSYQVSKACINALTVVLASEYPRVLVNCCCPGWVDTDMGHQVGTPSKTLEEGSRIPVRLAIGELGVGGDGDGDGGLEKVTEAGWRTERVSGRYFGNDGVGDRGWRSGLGACEGVVKNTISSVDVVMACVRSVG</sequence>
<dbReference type="Proteomes" id="UP000799423">
    <property type="component" value="Unassembled WGS sequence"/>
</dbReference>
<keyword evidence="6" id="KW-1185">Reference proteome</keyword>